<evidence type="ECO:0000313" key="2">
    <source>
        <dbReference type="EMBL" id="CBJ12556.1"/>
    </source>
</evidence>
<feature type="chain" id="PRO_5003045838" description="Secreted protein" evidence="1">
    <location>
        <begin position="26"/>
        <end position="152"/>
    </location>
</feature>
<dbReference type="GeneID" id="40926369"/>
<organism evidence="2 3">
    <name type="scientific">Legionella longbeachae serogroup 1 (strain NSW150)</name>
    <dbReference type="NCBI Taxonomy" id="661367"/>
    <lineage>
        <taxon>Bacteria</taxon>
        <taxon>Pseudomonadati</taxon>
        <taxon>Pseudomonadota</taxon>
        <taxon>Gammaproteobacteria</taxon>
        <taxon>Legionellales</taxon>
        <taxon>Legionellaceae</taxon>
        <taxon>Legionella</taxon>
    </lineage>
</organism>
<keyword evidence="1" id="KW-0732">Signal</keyword>
<dbReference type="eggNOG" id="ENOG5031UPD">
    <property type="taxonomic scope" value="Bacteria"/>
</dbReference>
<dbReference type="OrthoDB" id="5652309at2"/>
<protein>
    <recommendedName>
        <fullName evidence="4">Secreted protein</fullName>
    </recommendedName>
</protein>
<evidence type="ECO:0000313" key="3">
    <source>
        <dbReference type="Proteomes" id="UP000001060"/>
    </source>
</evidence>
<gene>
    <name evidence="2" type="ordered locus">LLO_2160</name>
</gene>
<sequence length="152" mass="16394">MKKIFSLSWILLGSSFILTHGIAIANNPPAYNNITVNCPATSYQQNNTNFITNFGSYIGGYGTASINYATPYQAYFISTGTIQDIPADLTSYTFLTTTYNSTSGTVTCSYQSNVFTSPVFSISYNFTNALGGTVVSQGNNYISINLPFGLVS</sequence>
<dbReference type="EMBL" id="FN650140">
    <property type="protein sequence ID" value="CBJ12556.1"/>
    <property type="molecule type" value="Genomic_DNA"/>
</dbReference>
<evidence type="ECO:0000256" key="1">
    <source>
        <dbReference type="SAM" id="SignalP"/>
    </source>
</evidence>
<dbReference type="KEGG" id="llo:LLO_2160"/>
<evidence type="ECO:0008006" key="4">
    <source>
        <dbReference type="Google" id="ProtNLM"/>
    </source>
</evidence>
<dbReference type="RefSeq" id="WP_003636477.1">
    <property type="nucleotide sequence ID" value="NC_013861.1"/>
</dbReference>
<reference evidence="2 3" key="1">
    <citation type="journal article" date="2010" name="PLoS Genet.">
        <title>Analysis of the Legionella longbeachae genome and transcriptome uncovers unique strategies to cause Legionnaires' disease.</title>
        <authorList>
            <person name="Cazalet C."/>
            <person name="Gomez-Valero L."/>
            <person name="Rusniok C."/>
            <person name="Lomma M."/>
            <person name="Dervins-Ravault D."/>
            <person name="Newton H."/>
            <person name="Sansom F."/>
            <person name="Jarraud S."/>
            <person name="Zidane N."/>
            <person name="Ma L."/>
            <person name="Bouchier C."/>
            <person name="Etienne J."/>
            <person name="Hartland E."/>
            <person name="Buchrieser C."/>
        </authorList>
    </citation>
    <scope>NUCLEOTIDE SEQUENCE [LARGE SCALE GENOMIC DNA]</scope>
    <source>
        <strain evidence="2 3">NSW150</strain>
    </source>
</reference>
<feature type="signal peptide" evidence="1">
    <location>
        <begin position="1"/>
        <end position="25"/>
    </location>
</feature>
<proteinExistence type="predicted"/>
<dbReference type="Proteomes" id="UP000001060">
    <property type="component" value="Chromosome"/>
</dbReference>
<keyword evidence="3" id="KW-1185">Reference proteome</keyword>
<dbReference type="AlphaFoldDB" id="D3HJG4"/>
<accession>D3HJG4</accession>
<dbReference type="HOGENOM" id="CLU_1720056_0_0_6"/>
<name>D3HJG4_LEGLN</name>